<accession>V6HWZ7</accession>
<evidence type="ECO:0000313" key="1">
    <source>
        <dbReference type="EMBL" id="EQA37514.1"/>
    </source>
</evidence>
<sequence>MSLLTNKSSSGKFKVMGQEIRDISDNIRLTVENGRILSLKTHRMTRSVEEHIQEAIELILDKVTYPTLVPTIYTIVKELSINACKANQKRIFFEEKGYDLSNATQYVKGVSEYRQLFSESMAEEFGQKAKKKGYYCLISFDYSMDGIRIEVINNTPVTPQEEKSLREKLEKGMQYADIAQFYMDNADNTEGAGLGLALILIMLKGEGIDPSFFRIGIRKESTIARLEIPLTTNFKSARDKDISRI</sequence>
<name>V6HWZ7_9LEPT</name>
<dbReference type="STRING" id="1049790.LEP1GSC047_3629"/>
<evidence type="ECO:0000313" key="2">
    <source>
        <dbReference type="Proteomes" id="UP000018719"/>
    </source>
</evidence>
<protein>
    <submittedName>
        <fullName evidence="1">GHKL domain protein</fullName>
    </submittedName>
</protein>
<dbReference type="EMBL" id="AHMM02000015">
    <property type="protein sequence ID" value="EQA37514.1"/>
    <property type="molecule type" value="Genomic_DNA"/>
</dbReference>
<organism evidence="1 2">
    <name type="scientific">Leptospira inadai serovar Lyme str. 10</name>
    <dbReference type="NCBI Taxonomy" id="1049790"/>
    <lineage>
        <taxon>Bacteria</taxon>
        <taxon>Pseudomonadati</taxon>
        <taxon>Spirochaetota</taxon>
        <taxon>Spirochaetia</taxon>
        <taxon>Leptospirales</taxon>
        <taxon>Leptospiraceae</taxon>
        <taxon>Leptospira</taxon>
    </lineage>
</organism>
<dbReference type="Proteomes" id="UP000018719">
    <property type="component" value="Unassembled WGS sequence"/>
</dbReference>
<dbReference type="AlphaFoldDB" id="V6HWZ7"/>
<proteinExistence type="predicted"/>
<comment type="caution">
    <text evidence="1">The sequence shown here is derived from an EMBL/GenBank/DDBJ whole genome shotgun (WGS) entry which is preliminary data.</text>
</comment>
<reference evidence="1 2" key="1">
    <citation type="submission" date="2013-05" db="EMBL/GenBank/DDBJ databases">
        <authorList>
            <person name="Harkins D.M."/>
            <person name="Durkin A.S."/>
            <person name="Brinkac L.M."/>
            <person name="Haft D.H."/>
            <person name="Selengut J.D."/>
            <person name="Sanka R."/>
            <person name="DePew J."/>
            <person name="Purushe J."/>
            <person name="Hartskeerl R.A."/>
            <person name="Ahmed A."/>
            <person name="van der Linden H."/>
            <person name="Goris M.G.A."/>
            <person name="Vinetz J.M."/>
            <person name="Sutton G.G."/>
            <person name="Nierman W.C."/>
            <person name="Fouts D.E."/>
        </authorList>
    </citation>
    <scope>NUCLEOTIDE SEQUENCE [LARGE SCALE GENOMIC DNA]</scope>
    <source>
        <strain evidence="1 2">10</strain>
    </source>
</reference>
<gene>
    <name evidence="1" type="ORF">LEP1GSC047_3629</name>
</gene>